<dbReference type="EMBL" id="BMAW01040345">
    <property type="protein sequence ID" value="GFU59321.1"/>
    <property type="molecule type" value="Genomic_DNA"/>
</dbReference>
<dbReference type="SMART" id="SM01100">
    <property type="entry name" value="CRAL_TRIO_N"/>
    <property type="match status" value="1"/>
</dbReference>
<evidence type="ECO:0000259" key="2">
    <source>
        <dbReference type="PROSITE" id="PS50866"/>
    </source>
</evidence>
<dbReference type="AlphaFoldDB" id="A0A8X6QZ41"/>
<dbReference type="Gene3D" id="2.60.120.680">
    <property type="entry name" value="GOLD domain"/>
    <property type="match status" value="1"/>
</dbReference>
<dbReference type="PANTHER" id="PTHR23324:SF83">
    <property type="entry name" value="SEC14-LIKE PROTEIN 2"/>
    <property type="match status" value="1"/>
</dbReference>
<dbReference type="Gene3D" id="3.40.525.10">
    <property type="entry name" value="CRAL-TRIO lipid binding domain"/>
    <property type="match status" value="1"/>
</dbReference>
<dbReference type="InterPro" id="IPR036273">
    <property type="entry name" value="CRAL/TRIO_N_dom_sf"/>
</dbReference>
<dbReference type="SUPFAM" id="SSF101576">
    <property type="entry name" value="Supernatant protein factor (SPF), C-terminal domain"/>
    <property type="match status" value="1"/>
</dbReference>
<comment type="caution">
    <text evidence="3">The sequence shown here is derived from an EMBL/GenBank/DDBJ whole genome shotgun (WGS) entry which is preliminary data.</text>
</comment>
<dbReference type="Pfam" id="PF00650">
    <property type="entry name" value="CRAL_TRIO"/>
    <property type="match status" value="1"/>
</dbReference>
<feature type="domain" description="GOLD" evidence="2">
    <location>
        <begin position="280"/>
        <end position="381"/>
    </location>
</feature>
<protein>
    <submittedName>
        <fullName evidence="3">SEC14-like protein 2</fullName>
    </submittedName>
</protein>
<name>A0A8X6QZ41_NEPPI</name>
<dbReference type="SUPFAM" id="SSF46938">
    <property type="entry name" value="CRAL/TRIO N-terminal domain"/>
    <property type="match status" value="1"/>
</dbReference>
<gene>
    <name evidence="3" type="primary">SEC14L2_1</name>
    <name evidence="3" type="ORF">NPIL_402541</name>
</gene>
<evidence type="ECO:0000313" key="3">
    <source>
        <dbReference type="EMBL" id="GFU59321.1"/>
    </source>
</evidence>
<dbReference type="InterPro" id="IPR001251">
    <property type="entry name" value="CRAL-TRIO_dom"/>
</dbReference>
<dbReference type="SMART" id="SM00516">
    <property type="entry name" value="SEC14"/>
    <property type="match status" value="1"/>
</dbReference>
<dbReference type="Proteomes" id="UP000887013">
    <property type="component" value="Unassembled WGS sequence"/>
</dbReference>
<dbReference type="OrthoDB" id="1434354at2759"/>
<sequence>MSAEGTKKELEAIQTLRERVSGILLPFQDEDYFLKKWLIAYKYDIDKAEAMLKGHIKFMKTYGLDKLDESYIPCKASDYFHTKMLGYDNEGSIVRILHLGASDIRGLTLALSKMDSIRFATYVLICDGRRQRRERENDTICHKQVYIFDLQGLNWTSIIQRSVVERTFTLLKNYERNHPESLKCVYVINAPSFFNFIHNWLKTVLPESIISKLFLLSREECPAILGKHIDLSILPASVGGTMVDENGDPNCPSLYKMPLNTPVPENLMLYNQFGVLDNDPQAIKTTVECGALFKIPCVVTEPNSTLQWDYQTLNFDICFGLSFRKDEISESKPIMTPRRVDSHRIPESGNFFCEETGIYELLFDNTYSWFTKKELVYKVAVLPPHKDESDQ</sequence>
<dbReference type="InterPro" id="IPR036598">
    <property type="entry name" value="GOLD_dom_sf"/>
</dbReference>
<dbReference type="CDD" id="cd00170">
    <property type="entry name" value="SEC14"/>
    <property type="match status" value="1"/>
</dbReference>
<dbReference type="PANTHER" id="PTHR23324">
    <property type="entry name" value="SEC14 RELATED PROTEIN"/>
    <property type="match status" value="1"/>
</dbReference>
<reference evidence="3" key="1">
    <citation type="submission" date="2020-08" db="EMBL/GenBank/DDBJ databases">
        <title>Multicomponent nature underlies the extraordinary mechanical properties of spider dragline silk.</title>
        <authorList>
            <person name="Kono N."/>
            <person name="Nakamura H."/>
            <person name="Mori M."/>
            <person name="Yoshida Y."/>
            <person name="Ohtoshi R."/>
            <person name="Malay A.D."/>
            <person name="Moran D.A.P."/>
            <person name="Tomita M."/>
            <person name="Numata K."/>
            <person name="Arakawa K."/>
        </authorList>
    </citation>
    <scope>NUCLEOTIDE SEQUENCE</scope>
</reference>
<evidence type="ECO:0000313" key="4">
    <source>
        <dbReference type="Proteomes" id="UP000887013"/>
    </source>
</evidence>
<proteinExistence type="predicted"/>
<dbReference type="InterPro" id="IPR051064">
    <property type="entry name" value="SEC14/CRAL-TRIO_domain"/>
</dbReference>
<keyword evidence="4" id="KW-1185">Reference proteome</keyword>
<dbReference type="PROSITE" id="PS50866">
    <property type="entry name" value="GOLD"/>
    <property type="match status" value="1"/>
</dbReference>
<accession>A0A8X6QZ41</accession>
<dbReference type="InterPro" id="IPR011074">
    <property type="entry name" value="CRAL/TRIO_N_dom"/>
</dbReference>
<dbReference type="PROSITE" id="PS50191">
    <property type="entry name" value="CRAL_TRIO"/>
    <property type="match status" value="1"/>
</dbReference>
<dbReference type="InterPro" id="IPR036865">
    <property type="entry name" value="CRAL-TRIO_dom_sf"/>
</dbReference>
<feature type="domain" description="CRAL-TRIO" evidence="1">
    <location>
        <begin position="72"/>
        <end position="246"/>
    </location>
</feature>
<dbReference type="GO" id="GO:0005737">
    <property type="term" value="C:cytoplasm"/>
    <property type="evidence" value="ECO:0007669"/>
    <property type="project" value="TreeGrafter"/>
</dbReference>
<dbReference type="InterPro" id="IPR009038">
    <property type="entry name" value="GOLD_dom"/>
</dbReference>
<organism evidence="3 4">
    <name type="scientific">Nephila pilipes</name>
    <name type="common">Giant wood spider</name>
    <name type="synonym">Nephila maculata</name>
    <dbReference type="NCBI Taxonomy" id="299642"/>
    <lineage>
        <taxon>Eukaryota</taxon>
        <taxon>Metazoa</taxon>
        <taxon>Ecdysozoa</taxon>
        <taxon>Arthropoda</taxon>
        <taxon>Chelicerata</taxon>
        <taxon>Arachnida</taxon>
        <taxon>Araneae</taxon>
        <taxon>Araneomorphae</taxon>
        <taxon>Entelegynae</taxon>
        <taxon>Araneoidea</taxon>
        <taxon>Nephilidae</taxon>
        <taxon>Nephila</taxon>
    </lineage>
</organism>
<dbReference type="SUPFAM" id="SSF52087">
    <property type="entry name" value="CRAL/TRIO domain"/>
    <property type="match status" value="1"/>
</dbReference>
<evidence type="ECO:0000259" key="1">
    <source>
        <dbReference type="PROSITE" id="PS50191"/>
    </source>
</evidence>